<dbReference type="PANTHER" id="PTHR38465">
    <property type="entry name" value="HTH-TYPE TRANSCRIPTIONAL REGULATOR MJ1563-RELATED"/>
    <property type="match status" value="1"/>
</dbReference>
<evidence type="ECO:0000256" key="1">
    <source>
        <dbReference type="ARBA" id="ARBA00023015"/>
    </source>
</evidence>
<dbReference type="PANTHER" id="PTHR38465:SF2">
    <property type="entry name" value="HTH-TYPE TRANSCRIPTIONAL REGULATOR MMPR5"/>
    <property type="match status" value="1"/>
</dbReference>
<sequence length="141" mass="16160">MAARVFAYVLADDSESYTARDLAEGLRVSPAAISGAVRPLVQSGLLARERAPGARVDHYRVYDDDIWAAIMMQRQPVFDRYEEVLVDGVENLGRDTPGGRRLEETLEFFRFVKQDQAQFLDRWKEHRSRWLMEKRGEAGGL</sequence>
<keyword evidence="1" id="KW-0805">Transcription regulation</keyword>
<dbReference type="SUPFAM" id="SSF46785">
    <property type="entry name" value="Winged helix' DNA-binding domain"/>
    <property type="match status" value="1"/>
</dbReference>
<evidence type="ECO:0000313" key="4">
    <source>
        <dbReference type="EMBL" id="RAW18138.1"/>
    </source>
</evidence>
<dbReference type="Proteomes" id="UP000250462">
    <property type="component" value="Unassembled WGS sequence"/>
</dbReference>
<evidence type="ECO:0000256" key="2">
    <source>
        <dbReference type="ARBA" id="ARBA00023125"/>
    </source>
</evidence>
<comment type="caution">
    <text evidence="4">The sequence shown here is derived from an EMBL/GenBank/DDBJ whole genome shotgun (WGS) entry which is preliminary data.</text>
</comment>
<evidence type="ECO:0000313" key="5">
    <source>
        <dbReference type="Proteomes" id="UP000250462"/>
    </source>
</evidence>
<dbReference type="EMBL" id="QMIG01000002">
    <property type="protein sequence ID" value="RAW18138.1"/>
    <property type="molecule type" value="Genomic_DNA"/>
</dbReference>
<dbReference type="GO" id="GO:0003677">
    <property type="term" value="F:DNA binding"/>
    <property type="evidence" value="ECO:0007669"/>
    <property type="project" value="UniProtKB-KW"/>
</dbReference>
<organism evidence="4 5">
    <name type="scientific">Phytoactinopolyspora halophila</name>
    <dbReference type="NCBI Taxonomy" id="1981511"/>
    <lineage>
        <taxon>Bacteria</taxon>
        <taxon>Bacillati</taxon>
        <taxon>Actinomycetota</taxon>
        <taxon>Actinomycetes</taxon>
        <taxon>Jiangellales</taxon>
        <taxon>Jiangellaceae</taxon>
        <taxon>Phytoactinopolyspora</taxon>
    </lineage>
</organism>
<reference evidence="4 5" key="1">
    <citation type="submission" date="2018-06" db="EMBL/GenBank/DDBJ databases">
        <title>Phytoactinopolyspora halophila sp. nov., a novel halophilic actinomycete isolated from a saline soil in China.</title>
        <authorList>
            <person name="Tang S.-K."/>
        </authorList>
    </citation>
    <scope>NUCLEOTIDE SEQUENCE [LARGE SCALE GENOMIC DNA]</scope>
    <source>
        <strain evidence="4 5">YIM 96934</strain>
    </source>
</reference>
<keyword evidence="5" id="KW-1185">Reference proteome</keyword>
<dbReference type="Gene3D" id="1.10.10.10">
    <property type="entry name" value="Winged helix-like DNA-binding domain superfamily/Winged helix DNA-binding domain"/>
    <property type="match status" value="1"/>
</dbReference>
<proteinExistence type="predicted"/>
<accession>A0A329R4T7</accession>
<keyword evidence="3" id="KW-0804">Transcription</keyword>
<dbReference type="InterPro" id="IPR036388">
    <property type="entry name" value="WH-like_DNA-bd_sf"/>
</dbReference>
<dbReference type="OrthoDB" id="4823987at2"/>
<keyword evidence="2" id="KW-0238">DNA-binding</keyword>
<dbReference type="GO" id="GO:0003700">
    <property type="term" value="F:DNA-binding transcription factor activity"/>
    <property type="evidence" value="ECO:0007669"/>
    <property type="project" value="InterPro"/>
</dbReference>
<evidence type="ECO:0000256" key="3">
    <source>
        <dbReference type="ARBA" id="ARBA00023163"/>
    </source>
</evidence>
<gene>
    <name evidence="4" type="ORF">DPM12_02610</name>
</gene>
<protein>
    <submittedName>
        <fullName evidence="4">MarR family transcriptional regulator</fullName>
    </submittedName>
</protein>
<dbReference type="InterPro" id="IPR036390">
    <property type="entry name" value="WH_DNA-bd_sf"/>
</dbReference>
<dbReference type="AlphaFoldDB" id="A0A329R4T7"/>
<dbReference type="InterPro" id="IPR052362">
    <property type="entry name" value="HTH-GbsR_regulator"/>
</dbReference>
<name>A0A329R4T7_9ACTN</name>